<keyword evidence="6" id="KW-1185">Reference proteome</keyword>
<comment type="function">
    <text evidence="1">May be involved in the biosynthesis of molybdopterin.</text>
</comment>
<dbReference type="Proteomes" id="UP001473063">
    <property type="component" value="Unassembled WGS sequence"/>
</dbReference>
<dbReference type="RefSeq" id="WP_178645167.1">
    <property type="nucleotide sequence ID" value="NZ_JBBMEJ010000002.1"/>
</dbReference>
<evidence type="ECO:0000256" key="1">
    <source>
        <dbReference type="ARBA" id="ARBA00003487"/>
    </source>
</evidence>
<dbReference type="SMART" id="SM00852">
    <property type="entry name" value="MoCF_biosynth"/>
    <property type="match status" value="1"/>
</dbReference>
<evidence type="ECO:0000256" key="2">
    <source>
        <dbReference type="ARBA" id="ARBA00005046"/>
    </source>
</evidence>
<evidence type="ECO:0000259" key="4">
    <source>
        <dbReference type="SMART" id="SM00852"/>
    </source>
</evidence>
<feature type="domain" description="MoaB/Mog" evidence="4">
    <location>
        <begin position="5"/>
        <end position="149"/>
    </location>
</feature>
<name>A0ABV1BC84_9FIRM</name>
<dbReference type="PANTHER" id="PTHR43764">
    <property type="entry name" value="MOLYBDENUM COFACTOR BIOSYNTHESIS"/>
    <property type="match status" value="1"/>
</dbReference>
<dbReference type="PANTHER" id="PTHR43764:SF1">
    <property type="entry name" value="MOLYBDOPTERIN MOLYBDOTRANSFERASE"/>
    <property type="match status" value="1"/>
</dbReference>
<dbReference type="InterPro" id="IPR051920">
    <property type="entry name" value="MPT_Adenylyltrnsfr/MoaC-Rel"/>
</dbReference>
<dbReference type="Gene3D" id="3.40.980.10">
    <property type="entry name" value="MoaB/Mog-like domain"/>
    <property type="match status" value="1"/>
</dbReference>
<dbReference type="EMBL" id="JBBMEJ010000002">
    <property type="protein sequence ID" value="MEQ2369847.1"/>
    <property type="molecule type" value="Genomic_DNA"/>
</dbReference>
<evidence type="ECO:0000313" key="6">
    <source>
        <dbReference type="Proteomes" id="UP001473063"/>
    </source>
</evidence>
<accession>A0ABV1BC84</accession>
<dbReference type="CDD" id="cd00886">
    <property type="entry name" value="MogA_MoaB"/>
    <property type="match status" value="1"/>
</dbReference>
<dbReference type="SUPFAM" id="SSF53218">
    <property type="entry name" value="Molybdenum cofactor biosynthesis proteins"/>
    <property type="match status" value="1"/>
</dbReference>
<dbReference type="Pfam" id="PF00994">
    <property type="entry name" value="MoCF_biosynth"/>
    <property type="match status" value="1"/>
</dbReference>
<evidence type="ECO:0000256" key="3">
    <source>
        <dbReference type="ARBA" id="ARBA00023150"/>
    </source>
</evidence>
<dbReference type="InterPro" id="IPR008284">
    <property type="entry name" value="MoCF_biosynth_CS"/>
</dbReference>
<comment type="caution">
    <text evidence="5">The sequence shown here is derived from an EMBL/GenBank/DDBJ whole genome shotgun (WGS) entry which is preliminary data.</text>
</comment>
<evidence type="ECO:0000313" key="5">
    <source>
        <dbReference type="EMBL" id="MEQ2369847.1"/>
    </source>
</evidence>
<gene>
    <name evidence="5" type="ORF">WMO28_02605</name>
</gene>
<proteinExistence type="predicted"/>
<dbReference type="InterPro" id="IPR001453">
    <property type="entry name" value="MoaB/Mog_dom"/>
</dbReference>
<sequence length="162" mass="17416">MKRVAVITSSDKGYRGEREDLSGPAVKEIVEAAGYQVVSMDILPDDREMLSARMAEIADLGLAELILTTGGTGFSQRDVTPEATEDVIERRVPGIPEAMRAFSMTITKRAMLSRATAGIRKKTLIINLPGSPKAVRESLEVVMDSLGHGIEILTGEAGECGR</sequence>
<dbReference type="InterPro" id="IPR036425">
    <property type="entry name" value="MoaB/Mog-like_dom_sf"/>
</dbReference>
<protein>
    <submittedName>
        <fullName evidence="5">MogA/MoaB family molybdenum cofactor biosynthesis protein</fullName>
    </submittedName>
</protein>
<organism evidence="5 6">
    <name type="scientific">Blautia aquisgranensis</name>
    <dbReference type="NCBI Taxonomy" id="3133153"/>
    <lineage>
        <taxon>Bacteria</taxon>
        <taxon>Bacillati</taxon>
        <taxon>Bacillota</taxon>
        <taxon>Clostridia</taxon>
        <taxon>Lachnospirales</taxon>
        <taxon>Lachnospiraceae</taxon>
        <taxon>Blautia</taxon>
    </lineage>
</organism>
<dbReference type="PROSITE" id="PS01078">
    <property type="entry name" value="MOCF_BIOSYNTHESIS_1"/>
    <property type="match status" value="1"/>
</dbReference>
<keyword evidence="3" id="KW-0501">Molybdenum cofactor biosynthesis</keyword>
<reference evidence="5 6" key="1">
    <citation type="submission" date="2024-03" db="EMBL/GenBank/DDBJ databases">
        <title>Human intestinal bacterial collection.</title>
        <authorList>
            <person name="Pauvert C."/>
            <person name="Hitch T.C.A."/>
            <person name="Clavel T."/>
        </authorList>
    </citation>
    <scope>NUCLEOTIDE SEQUENCE [LARGE SCALE GENOMIC DNA]</scope>
    <source>
        <strain evidence="5 6">CLA-JM-H16</strain>
    </source>
</reference>
<comment type="pathway">
    <text evidence="2">Cofactor biosynthesis; molybdopterin biosynthesis.</text>
</comment>
<dbReference type="NCBIfam" id="TIGR00177">
    <property type="entry name" value="molyb_syn"/>
    <property type="match status" value="1"/>
</dbReference>